<dbReference type="GO" id="GO:0016020">
    <property type="term" value="C:membrane"/>
    <property type="evidence" value="ECO:0007669"/>
    <property type="project" value="UniProtKB-SubCell"/>
</dbReference>
<organism evidence="7 8">
    <name type="scientific">Sphingobium amiense</name>
    <dbReference type="NCBI Taxonomy" id="135719"/>
    <lineage>
        <taxon>Bacteria</taxon>
        <taxon>Pseudomonadati</taxon>
        <taxon>Pseudomonadota</taxon>
        <taxon>Alphaproteobacteria</taxon>
        <taxon>Sphingomonadales</taxon>
        <taxon>Sphingomonadaceae</taxon>
        <taxon>Sphingobium</taxon>
    </lineage>
</organism>
<dbReference type="Gene3D" id="1.20.1720.10">
    <property type="entry name" value="Multidrug resistance protein D"/>
    <property type="match status" value="1"/>
</dbReference>
<keyword evidence="4 5" id="KW-0472">Membrane</keyword>
<dbReference type="Pfam" id="PF07690">
    <property type="entry name" value="MFS_1"/>
    <property type="match status" value="1"/>
</dbReference>
<feature type="transmembrane region" description="Helical" evidence="5">
    <location>
        <begin position="40"/>
        <end position="58"/>
    </location>
</feature>
<dbReference type="PRINTS" id="PR01036">
    <property type="entry name" value="TCRTETB"/>
</dbReference>
<proteinExistence type="predicted"/>
<dbReference type="Proteomes" id="UP000279959">
    <property type="component" value="Chromosome"/>
</dbReference>
<feature type="transmembrane region" description="Helical" evidence="5">
    <location>
        <begin position="186"/>
        <end position="206"/>
    </location>
</feature>
<keyword evidence="8" id="KW-1185">Reference proteome</keyword>
<dbReference type="InterPro" id="IPR020846">
    <property type="entry name" value="MFS_dom"/>
</dbReference>
<evidence type="ECO:0000259" key="6">
    <source>
        <dbReference type="PROSITE" id="PS50850"/>
    </source>
</evidence>
<dbReference type="EMBL" id="AP018664">
    <property type="protein sequence ID" value="BBD96995.1"/>
    <property type="molecule type" value="Genomic_DNA"/>
</dbReference>
<evidence type="ECO:0000256" key="5">
    <source>
        <dbReference type="SAM" id="Phobius"/>
    </source>
</evidence>
<evidence type="ECO:0000256" key="1">
    <source>
        <dbReference type="ARBA" id="ARBA00004141"/>
    </source>
</evidence>
<dbReference type="PROSITE" id="PS50850">
    <property type="entry name" value="MFS"/>
    <property type="match status" value="1"/>
</dbReference>
<feature type="transmembrane region" description="Helical" evidence="5">
    <location>
        <begin position="65"/>
        <end position="85"/>
    </location>
</feature>
<protein>
    <submittedName>
        <fullName evidence="7">MFS transporter</fullName>
    </submittedName>
</protein>
<dbReference type="CDD" id="cd17321">
    <property type="entry name" value="MFS_MMR_MDR_like"/>
    <property type="match status" value="1"/>
</dbReference>
<dbReference type="AlphaFoldDB" id="A0A494W995"/>
<dbReference type="GO" id="GO:0022857">
    <property type="term" value="F:transmembrane transporter activity"/>
    <property type="evidence" value="ECO:0007669"/>
    <property type="project" value="InterPro"/>
</dbReference>
<dbReference type="InterPro" id="IPR011701">
    <property type="entry name" value="MFS"/>
</dbReference>
<feature type="transmembrane region" description="Helical" evidence="5">
    <location>
        <begin position="212"/>
        <end position="233"/>
    </location>
</feature>
<feature type="transmembrane region" description="Helical" evidence="5">
    <location>
        <begin position="91"/>
        <end position="113"/>
    </location>
</feature>
<feature type="transmembrane region" description="Helical" evidence="5">
    <location>
        <begin position="154"/>
        <end position="174"/>
    </location>
</feature>
<keyword evidence="2 5" id="KW-0812">Transmembrane</keyword>
<evidence type="ECO:0000256" key="3">
    <source>
        <dbReference type="ARBA" id="ARBA00022989"/>
    </source>
</evidence>
<evidence type="ECO:0000313" key="8">
    <source>
        <dbReference type="Proteomes" id="UP000279959"/>
    </source>
</evidence>
<dbReference type="KEGG" id="sami:SAMIE_1004960"/>
<sequence>MVATIAASSLAFIDGSVVNVALPSIGRSLGASPSDLQWTINAYLLPLSALLLLGGAAGDRFGRRSLLIVGTTLFAFSSVLCALAPRSGLLLAGRGFQGIGAALLMPNSLAVLGDAFAGEARGRAIGTWASIGAIASAVGPPLGGWLVGSIGWRAIFLLNLPVAALAIIATSCFVRESGERDRPIDWLGALLATLALGLVTLSLTTLSEQRELTALPMLTGTAGAVLLVILVLHERRAGERAMMPVRMFASTPSSA</sequence>
<feature type="domain" description="Major facilitator superfamily (MFS) profile" evidence="6">
    <location>
        <begin position="1"/>
        <end position="255"/>
    </location>
</feature>
<evidence type="ECO:0000313" key="7">
    <source>
        <dbReference type="EMBL" id="BBD96995.1"/>
    </source>
</evidence>
<feature type="transmembrane region" description="Helical" evidence="5">
    <location>
        <begin position="125"/>
        <end position="148"/>
    </location>
</feature>
<evidence type="ECO:0000256" key="2">
    <source>
        <dbReference type="ARBA" id="ARBA00022692"/>
    </source>
</evidence>
<dbReference type="PANTHER" id="PTHR42718">
    <property type="entry name" value="MAJOR FACILITATOR SUPERFAMILY MULTIDRUG TRANSPORTER MFSC"/>
    <property type="match status" value="1"/>
</dbReference>
<gene>
    <name evidence="7" type="ORF">SAMIE_1004960</name>
</gene>
<dbReference type="InterPro" id="IPR036259">
    <property type="entry name" value="MFS_trans_sf"/>
</dbReference>
<comment type="subcellular location">
    <subcellularLocation>
        <location evidence="1">Membrane</location>
        <topology evidence="1">Multi-pass membrane protein</topology>
    </subcellularLocation>
</comment>
<keyword evidence="3 5" id="KW-1133">Transmembrane helix</keyword>
<reference evidence="7 8" key="1">
    <citation type="submission" date="2018-05" db="EMBL/GenBank/DDBJ databases">
        <title>Complete Genome Sequence of the Nonylphenol-Degrading Bacterium Sphingobium amiense DSM 16289T.</title>
        <authorList>
            <person name="Ootsuka M."/>
            <person name="Nishizawa T."/>
            <person name="Ohta H."/>
        </authorList>
    </citation>
    <scope>NUCLEOTIDE SEQUENCE [LARGE SCALE GENOMIC DNA]</scope>
    <source>
        <strain evidence="7 8">DSM 16289</strain>
    </source>
</reference>
<accession>A0A494W995</accession>
<dbReference type="PANTHER" id="PTHR42718:SF42">
    <property type="entry name" value="EXPORT PROTEIN"/>
    <property type="match status" value="1"/>
</dbReference>
<name>A0A494W995_9SPHN</name>
<evidence type="ECO:0000256" key="4">
    <source>
        <dbReference type="ARBA" id="ARBA00023136"/>
    </source>
</evidence>
<dbReference type="SUPFAM" id="SSF103473">
    <property type="entry name" value="MFS general substrate transporter"/>
    <property type="match status" value="1"/>
</dbReference>